<proteinExistence type="predicted"/>
<dbReference type="Pfam" id="PF03551">
    <property type="entry name" value="PadR"/>
    <property type="match status" value="1"/>
</dbReference>
<sequence length="224" mass="24048">MSRLPVCCLSLCALHCHNARPEGEGIMAIQHAVLALLARGPSYGYELKSEFESAVGPQWGPLNIGHLYQILERLSRDGLVVAHREAQPTKPDRVVYEITEGGRAELDRWLGEPSARSGGFRDDFFLKVTAAARSGDASTVRTVLGNQRAHLLRELRNLDGLRRTAEDPVVGLLLAAACRHVEADLAFIDDAESVLLTDGGSLLARLAAARPAPASRSGPARAAG</sequence>
<dbReference type="InterPro" id="IPR005149">
    <property type="entry name" value="Tscrpt_reg_PadR_N"/>
</dbReference>
<comment type="caution">
    <text evidence="3">The sequence shown here is derived from an EMBL/GenBank/DDBJ whole genome shotgun (WGS) entry which is preliminary data.</text>
</comment>
<name>A0A420EW55_9ACTN</name>
<evidence type="ECO:0000259" key="2">
    <source>
        <dbReference type="Pfam" id="PF10400"/>
    </source>
</evidence>
<organism evidence="3 4">
    <name type="scientific">Micromonospora globbae</name>
    <dbReference type="NCBI Taxonomy" id="1894969"/>
    <lineage>
        <taxon>Bacteria</taxon>
        <taxon>Bacillati</taxon>
        <taxon>Actinomycetota</taxon>
        <taxon>Actinomycetes</taxon>
        <taxon>Micromonosporales</taxon>
        <taxon>Micromonosporaceae</taxon>
        <taxon>Micromonospora</taxon>
    </lineage>
</organism>
<accession>A0A420EW55</accession>
<dbReference type="InterPro" id="IPR036388">
    <property type="entry name" value="WH-like_DNA-bd_sf"/>
</dbReference>
<dbReference type="SUPFAM" id="SSF46785">
    <property type="entry name" value="Winged helix' DNA-binding domain"/>
    <property type="match status" value="1"/>
</dbReference>
<dbReference type="AlphaFoldDB" id="A0A420EW55"/>
<dbReference type="EMBL" id="RAQQ01000018">
    <property type="protein sequence ID" value="RKF24985.1"/>
    <property type="molecule type" value="Genomic_DNA"/>
</dbReference>
<dbReference type="InterPro" id="IPR018309">
    <property type="entry name" value="Tscrpt_reg_PadR_C"/>
</dbReference>
<feature type="domain" description="Transcription regulator PadR C-terminal" evidence="2">
    <location>
        <begin position="121"/>
        <end position="195"/>
    </location>
</feature>
<protein>
    <submittedName>
        <fullName evidence="3">PadR family transcriptional regulator</fullName>
    </submittedName>
</protein>
<gene>
    <name evidence="3" type="ORF">D7I43_22815</name>
</gene>
<reference evidence="3 4" key="1">
    <citation type="journal article" date="2018" name="Int. J. Syst. Evol. Microbiol.">
        <title>Micromonospora globbae sp. nov., an endophytic actinomycete isolated from roots of Globba winitii C. H. Wright.</title>
        <authorList>
            <person name="Kuncharoen N."/>
            <person name="Pittayakhajonwut P."/>
            <person name="Tanasupawat S."/>
        </authorList>
    </citation>
    <scope>NUCLEOTIDE SEQUENCE [LARGE SCALE GENOMIC DNA]</scope>
    <source>
        <strain evidence="3 4">WPS1-2</strain>
    </source>
</reference>
<evidence type="ECO:0000259" key="1">
    <source>
        <dbReference type="Pfam" id="PF03551"/>
    </source>
</evidence>
<dbReference type="PANTHER" id="PTHR43252:SF6">
    <property type="entry name" value="NEGATIVE TRANSCRIPTION REGULATOR PADR"/>
    <property type="match status" value="1"/>
</dbReference>
<evidence type="ECO:0000313" key="4">
    <source>
        <dbReference type="Proteomes" id="UP000285744"/>
    </source>
</evidence>
<feature type="domain" description="Transcription regulator PadR N-terminal" evidence="1">
    <location>
        <begin position="33"/>
        <end position="107"/>
    </location>
</feature>
<dbReference type="PANTHER" id="PTHR43252">
    <property type="entry name" value="TRANSCRIPTIONAL REGULATOR YQJI"/>
    <property type="match status" value="1"/>
</dbReference>
<evidence type="ECO:0000313" key="3">
    <source>
        <dbReference type="EMBL" id="RKF24985.1"/>
    </source>
</evidence>
<dbReference type="Gene3D" id="1.10.10.10">
    <property type="entry name" value="Winged helix-like DNA-binding domain superfamily/Winged helix DNA-binding domain"/>
    <property type="match status" value="1"/>
</dbReference>
<dbReference type="Proteomes" id="UP000285744">
    <property type="component" value="Unassembled WGS sequence"/>
</dbReference>
<dbReference type="Pfam" id="PF10400">
    <property type="entry name" value="Vir_act_alpha_C"/>
    <property type="match status" value="1"/>
</dbReference>
<dbReference type="InterPro" id="IPR036390">
    <property type="entry name" value="WH_DNA-bd_sf"/>
</dbReference>